<feature type="domain" description="MucBP" evidence="4">
    <location>
        <begin position="468"/>
        <end position="516"/>
    </location>
</feature>
<keyword evidence="1" id="KW-0677">Repeat</keyword>
<name>A0A6G8B1P9_9LACO</name>
<dbReference type="InterPro" id="IPR032675">
    <property type="entry name" value="LRR_dom_sf"/>
</dbReference>
<feature type="transmembrane region" description="Helical" evidence="3">
    <location>
        <begin position="733"/>
        <end position="752"/>
    </location>
</feature>
<protein>
    <submittedName>
        <fullName evidence="5">BspA family leucine-rich repeat surface protein</fullName>
    </submittedName>
</protein>
<dbReference type="Proteomes" id="UP000500741">
    <property type="component" value="Chromosome"/>
</dbReference>
<dbReference type="Pfam" id="PF06458">
    <property type="entry name" value="MucBP"/>
    <property type="match status" value="4"/>
</dbReference>
<feature type="domain" description="MucBP" evidence="4">
    <location>
        <begin position="615"/>
        <end position="677"/>
    </location>
</feature>
<dbReference type="SUPFAM" id="SSF52058">
    <property type="entry name" value="L domain-like"/>
    <property type="match status" value="1"/>
</dbReference>
<accession>A0A6G8B1P9</accession>
<evidence type="ECO:0000256" key="2">
    <source>
        <dbReference type="SAM" id="MobiDB-lite"/>
    </source>
</evidence>
<reference evidence="5 6" key="1">
    <citation type="submission" date="2020-03" db="EMBL/GenBank/DDBJ databases">
        <title>Weissella sp. nov., isolated from Cybister lewisianus.</title>
        <authorList>
            <person name="Hyun D.-W."/>
            <person name="Bae J.-W."/>
        </authorList>
    </citation>
    <scope>NUCLEOTIDE SEQUENCE [LARGE SCALE GENOMIC DNA]</scope>
    <source>
        <strain evidence="5 6">HDW19</strain>
    </source>
</reference>
<dbReference type="EMBL" id="CP049888">
    <property type="protein sequence ID" value="QIL51145.1"/>
    <property type="molecule type" value="Genomic_DNA"/>
</dbReference>
<feature type="compositionally biased region" description="Polar residues" evidence="2">
    <location>
        <begin position="690"/>
        <end position="710"/>
    </location>
</feature>
<dbReference type="AlphaFoldDB" id="A0A6G8B1P9"/>
<evidence type="ECO:0000256" key="3">
    <source>
        <dbReference type="SAM" id="Phobius"/>
    </source>
</evidence>
<evidence type="ECO:0000259" key="4">
    <source>
        <dbReference type="Pfam" id="PF06458"/>
    </source>
</evidence>
<feature type="region of interest" description="Disordered" evidence="2">
    <location>
        <begin position="679"/>
        <end position="711"/>
    </location>
</feature>
<evidence type="ECO:0000313" key="6">
    <source>
        <dbReference type="Proteomes" id="UP000500741"/>
    </source>
</evidence>
<evidence type="ECO:0000256" key="1">
    <source>
        <dbReference type="ARBA" id="ARBA00022737"/>
    </source>
</evidence>
<dbReference type="InterPro" id="IPR009459">
    <property type="entry name" value="MucBP_dom"/>
</dbReference>
<dbReference type="Gene3D" id="3.80.10.10">
    <property type="entry name" value="Ribonuclease Inhibitor"/>
    <property type="match status" value="1"/>
</dbReference>
<dbReference type="Gene3D" id="3.10.20.320">
    <property type="entry name" value="Putative peptidoglycan bound protein (lpxtg motif)"/>
    <property type="match status" value="3"/>
</dbReference>
<proteinExistence type="predicted"/>
<feature type="domain" description="MucBP" evidence="4">
    <location>
        <begin position="545"/>
        <end position="607"/>
    </location>
</feature>
<keyword evidence="6" id="KW-1185">Reference proteome</keyword>
<sequence>MNPLVALADDQSHISSDSSSQSASEQINKNNNQATQKSKQQNNVDSKTNKATSETEDATLNGLPYSYDATTKTVTYHTGTYNITRDDSVINGDIADINNAEHVVIDGKINFVRDNDYYNIALFRASSEANTIEGLKNVDFSGAGPYTLKSLFLNTHYRSLDLSSLGTASIDNTTEMFRNMPNLEHVDLTALDMSNVTRTESMFAFDPSLKSVKFGKQNLSNVHRMTKMFFHDVNLESVDTENWTTSDQLDGVKNMFNGDSAMKKLDISTINMTNTAMLTSDSKTQEPGTGTGGGDWTPGEGLNSMLANMIQLKELKVGVNNNFKSVDGAGNHYNVGLHAVGEKDLNGYEYLGGWRNIGAGTVDNPAGENSWSSENFMRFFDRSKDAGTYVWDPRKADDVTVRYVDENNNYLEKPIVIQGNVGDPYSTKQKVFEGYTFHDVQGDVSGRLTDSVKPIIYTYYKNNGSNHTVNFYDMNGKKIADQINRTGTYQDSYDLTDQVNKTLAALKAKGYQSVSNYGVIKGNFGKVHDGAGYILTKLPASEVGTVKANYVDEQGKTITDSEIKGGKLGSNYKTEKKDIKGYTFKAVKGNETGQITKQEQTVTYVYTKNPEKGADVTVKYTDENGQELAKSEVKTGNVGDKYTTEKKELTGYTFKEVKGSTNGEFTDKAQTVTYIYTKNDDNSVKPSEPAQPNTPDNQTDSNTNAKNDTTNNIVNQVVNNVETMLPKTSAQKLTFAGIVSVALASIAGIMIWKKRQ</sequence>
<dbReference type="RefSeq" id="WP_166011447.1">
    <property type="nucleotide sequence ID" value="NZ_CP049888.1"/>
</dbReference>
<feature type="region of interest" description="Disordered" evidence="2">
    <location>
        <begin position="1"/>
        <end position="64"/>
    </location>
</feature>
<feature type="domain" description="MucBP" evidence="4">
    <location>
        <begin position="398"/>
        <end position="459"/>
    </location>
</feature>
<feature type="compositionally biased region" description="Low complexity" evidence="2">
    <location>
        <begin position="13"/>
        <end position="26"/>
    </location>
</feature>
<keyword evidence="3" id="KW-0472">Membrane</keyword>
<organism evidence="5 6">
    <name type="scientific">Weissella coleopterorum</name>
    <dbReference type="NCBI Taxonomy" id="2714949"/>
    <lineage>
        <taxon>Bacteria</taxon>
        <taxon>Bacillati</taxon>
        <taxon>Bacillota</taxon>
        <taxon>Bacilli</taxon>
        <taxon>Lactobacillales</taxon>
        <taxon>Lactobacillaceae</taxon>
        <taxon>Weissella</taxon>
    </lineage>
</organism>
<gene>
    <name evidence="5" type="ORF">G7084_07490</name>
</gene>
<evidence type="ECO:0000313" key="5">
    <source>
        <dbReference type="EMBL" id="QIL51145.1"/>
    </source>
</evidence>
<dbReference type="KEGG" id="wco:G7084_07490"/>
<keyword evidence="3" id="KW-1133">Transmembrane helix</keyword>
<keyword evidence="3" id="KW-0812">Transmembrane</keyword>
<feature type="compositionally biased region" description="Polar residues" evidence="2">
    <location>
        <begin position="27"/>
        <end position="52"/>
    </location>
</feature>